<proteinExistence type="inferred from homology"/>
<protein>
    <recommendedName>
        <fullName evidence="9">Proteasome-activating nucleotidase</fullName>
        <shortName evidence="9">PAN</shortName>
    </recommendedName>
    <alternativeName>
        <fullName evidence="9">Proteasomal ATPase</fullName>
    </alternativeName>
    <alternativeName>
        <fullName evidence="9">Proteasome regulatory ATPase</fullName>
    </alternativeName>
    <alternativeName>
        <fullName evidence="9">Proteasome regulatory particle</fullName>
    </alternativeName>
</protein>
<dbReference type="SUPFAM" id="SSF52540">
    <property type="entry name" value="P-loop containing nucleoside triphosphate hydrolases"/>
    <property type="match status" value="1"/>
</dbReference>
<accession>A0A1H0AM46</accession>
<dbReference type="PANTHER" id="PTHR23073">
    <property type="entry name" value="26S PROTEASOME REGULATORY SUBUNIT"/>
    <property type="match status" value="1"/>
</dbReference>
<dbReference type="EMBL" id="FNIA01000028">
    <property type="protein sequence ID" value="SDN34537.1"/>
    <property type="molecule type" value="Genomic_DNA"/>
</dbReference>
<dbReference type="InterPro" id="IPR003593">
    <property type="entry name" value="AAA+_ATPase"/>
</dbReference>
<keyword evidence="8 9" id="KW-0143">Chaperone</keyword>
<dbReference type="NCBIfam" id="NF003069">
    <property type="entry name" value="PRK03992.1"/>
    <property type="match status" value="1"/>
</dbReference>
<dbReference type="InterPro" id="IPR027417">
    <property type="entry name" value="P-loop_NTPase"/>
</dbReference>
<evidence type="ECO:0000256" key="8">
    <source>
        <dbReference type="ARBA" id="ARBA00023186"/>
    </source>
</evidence>
<dbReference type="InterPro" id="IPR012340">
    <property type="entry name" value="NA-bd_OB-fold"/>
</dbReference>
<reference evidence="13 14" key="1">
    <citation type="submission" date="2016-10" db="EMBL/GenBank/DDBJ databases">
        <authorList>
            <person name="de Groot N.N."/>
        </authorList>
    </citation>
    <scope>NUCLEOTIDE SEQUENCE [LARGE SCALE GENOMIC DNA]</scope>
    <source>
        <strain evidence="14">EB21,IBRC-M 10013,KCTC 4048</strain>
    </source>
</reference>
<evidence type="ECO:0000256" key="6">
    <source>
        <dbReference type="ARBA" id="ARBA00022942"/>
    </source>
</evidence>
<evidence type="ECO:0000256" key="7">
    <source>
        <dbReference type="ARBA" id="ARBA00023054"/>
    </source>
</evidence>
<comment type="similarity">
    <text evidence="2 9 10">Belongs to the AAA ATPase family.</text>
</comment>
<dbReference type="RefSeq" id="WP_089736007.1">
    <property type="nucleotide sequence ID" value="NZ_FNIA01000028.1"/>
</dbReference>
<feature type="region of interest" description="Disordered" evidence="11">
    <location>
        <begin position="1"/>
        <end position="24"/>
    </location>
</feature>
<dbReference type="Gene3D" id="1.10.8.60">
    <property type="match status" value="1"/>
</dbReference>
<keyword evidence="5 9" id="KW-0067">ATP-binding</keyword>
<evidence type="ECO:0000313" key="13">
    <source>
        <dbReference type="EMBL" id="SDN34537.1"/>
    </source>
</evidence>
<keyword evidence="7" id="KW-0175">Coiled coil</keyword>
<dbReference type="InterPro" id="IPR050221">
    <property type="entry name" value="26S_Proteasome_ATPase"/>
</dbReference>
<evidence type="ECO:0000256" key="9">
    <source>
        <dbReference type="HAMAP-Rule" id="MF_00553"/>
    </source>
</evidence>
<name>A0A1H0AM46_9EURY</name>
<evidence type="ECO:0000256" key="5">
    <source>
        <dbReference type="ARBA" id="ARBA00022840"/>
    </source>
</evidence>
<comment type="domain">
    <text evidence="9">Consists of three main regions, an N-terminal coiled-coil domain that may assist in substrate recognition, an interdomain involved in PAN hexamerization, and a C-terminal ATPase domain of the AAA type.</text>
</comment>
<dbReference type="HAMAP" id="MF_00553">
    <property type="entry name" value="PAN"/>
    <property type="match status" value="1"/>
</dbReference>
<dbReference type="SMART" id="SM00382">
    <property type="entry name" value="AAA"/>
    <property type="match status" value="1"/>
</dbReference>
<dbReference type="Gene3D" id="2.40.50.140">
    <property type="entry name" value="Nucleic acid-binding proteins"/>
    <property type="match status" value="1"/>
</dbReference>
<dbReference type="AlphaFoldDB" id="A0A1H0AM46"/>
<keyword evidence="14" id="KW-1185">Reference proteome</keyword>
<keyword evidence="6 9" id="KW-0647">Proteasome</keyword>
<gene>
    <name evidence="9" type="primary">pan</name>
    <name evidence="13" type="ORF">SAMN05192554_12820</name>
</gene>
<evidence type="ECO:0000256" key="4">
    <source>
        <dbReference type="ARBA" id="ARBA00022741"/>
    </source>
</evidence>
<dbReference type="NCBIfam" id="NF047747">
    <property type="entry name" value="PrtsmActNtasePan2"/>
    <property type="match status" value="1"/>
</dbReference>
<evidence type="ECO:0000256" key="3">
    <source>
        <dbReference type="ARBA" id="ARBA00022490"/>
    </source>
</evidence>
<feature type="binding site" evidence="9">
    <location>
        <begin position="197"/>
        <end position="202"/>
    </location>
    <ligand>
        <name>ATP</name>
        <dbReference type="ChEBI" id="CHEBI:30616"/>
    </ligand>
</feature>
<keyword evidence="4 9" id="KW-0547">Nucleotide-binding</keyword>
<comment type="function">
    <text evidence="9">ATPase which is responsible for recognizing, binding, unfolding and translocation of substrate proteins into the archaeal 20S proteasome core particle. Is essential for opening the gate of the 20S proteasome via an interaction with its C-terminus, thereby allowing substrate entry and access to the site of proteolysis. Thus, the C-termini of the proteasomal ATPase function like a 'key in a lock' to induce gate opening and therefore regulate proteolysis. Unfolding activity requires energy from ATP hydrolysis, whereas ATP binding alone promotes ATPase-20S proteasome association which triggers gate opening, and supports translocation of unfolded substrates.</text>
</comment>
<evidence type="ECO:0000313" key="14">
    <source>
        <dbReference type="Proteomes" id="UP000199370"/>
    </source>
</evidence>
<dbReference type="InterPro" id="IPR003959">
    <property type="entry name" value="ATPase_AAA_core"/>
</dbReference>
<dbReference type="GO" id="GO:0043335">
    <property type="term" value="P:protein unfolding"/>
    <property type="evidence" value="ECO:0007669"/>
    <property type="project" value="UniProtKB-UniRule"/>
</dbReference>
<keyword evidence="3 9" id="KW-0963">Cytoplasm</keyword>
<evidence type="ECO:0000256" key="10">
    <source>
        <dbReference type="RuleBase" id="RU003651"/>
    </source>
</evidence>
<feature type="region of interest" description="Disordered" evidence="11">
    <location>
        <begin position="44"/>
        <end position="68"/>
    </location>
</feature>
<dbReference type="GO" id="GO:0022623">
    <property type="term" value="C:proteasome-activating nucleotidase complex"/>
    <property type="evidence" value="ECO:0007669"/>
    <property type="project" value="UniProtKB-UniRule"/>
</dbReference>
<dbReference type="InterPro" id="IPR041569">
    <property type="entry name" value="AAA_lid_3"/>
</dbReference>
<dbReference type="GO" id="GO:0005524">
    <property type="term" value="F:ATP binding"/>
    <property type="evidence" value="ECO:0007669"/>
    <property type="project" value="UniProtKB-UniRule"/>
</dbReference>
<dbReference type="PROSITE" id="PS00674">
    <property type="entry name" value="AAA"/>
    <property type="match status" value="1"/>
</dbReference>
<feature type="compositionally biased region" description="Basic and acidic residues" evidence="11">
    <location>
        <begin position="48"/>
        <end position="68"/>
    </location>
</feature>
<dbReference type="GO" id="GO:0005737">
    <property type="term" value="C:cytoplasm"/>
    <property type="evidence" value="ECO:0007669"/>
    <property type="project" value="UniProtKB-SubCell"/>
</dbReference>
<dbReference type="GO" id="GO:0016887">
    <property type="term" value="F:ATP hydrolysis activity"/>
    <property type="evidence" value="ECO:0007669"/>
    <property type="project" value="UniProtKB-UniRule"/>
</dbReference>
<dbReference type="InterPro" id="IPR003960">
    <property type="entry name" value="ATPase_AAA_CS"/>
</dbReference>
<dbReference type="OrthoDB" id="77269at2157"/>
<organism evidence="13 14">
    <name type="scientific">Haloarchaeobius iranensis</name>
    <dbReference type="NCBI Taxonomy" id="996166"/>
    <lineage>
        <taxon>Archaea</taxon>
        <taxon>Methanobacteriati</taxon>
        <taxon>Methanobacteriota</taxon>
        <taxon>Stenosarchaea group</taxon>
        <taxon>Halobacteria</taxon>
        <taxon>Halobacteriales</taxon>
        <taxon>Halorubellaceae</taxon>
        <taxon>Haloarchaeobius</taxon>
    </lineage>
</organism>
<sequence length="413" mass="45739">MSRSPSLPDRPRLDLDPDMSEEERLSALREHFADVTEVHAKLSSQLEAAHERRDELKDEVDQTERENEALKTSSLYIATVEEIDEETQEAVVKQHGNNQEVLTDVSRRMGEELQAGDRVAVNDSFSVQSILASETDARAQAMEVDESPAVEYADIGGIDEQVREVREAVEEPLVNPEKFDTVGIDPPSGVLLHGPPGTGKTMLAKAVANETDATFIKMAGSELVRKFIGEGSRLVRDLFELASEREPAIIFIDEIDAIAAKRTESKTSGDAEVQRTMMQLLSEMDGFEARGNIRIIAATNRFDMLDRAILRPGRFDRLIEVPEPDAEGRERIFEIHTEQMNIADDVTFADLAEETAGYSGAEIASVATEAGMFAIRDGRTEVRKQDFVEALEKIEADDGGEFVPSAGHATYHY</sequence>
<dbReference type="FunFam" id="3.40.50.300:FF:000033">
    <property type="entry name" value="26S protease regulatory subunit 6B"/>
    <property type="match status" value="1"/>
</dbReference>
<evidence type="ECO:0000256" key="2">
    <source>
        <dbReference type="ARBA" id="ARBA00006914"/>
    </source>
</evidence>
<dbReference type="InterPro" id="IPR023501">
    <property type="entry name" value="Nucleotidase_PAN"/>
</dbReference>
<evidence type="ECO:0000256" key="11">
    <source>
        <dbReference type="SAM" id="MobiDB-lite"/>
    </source>
</evidence>
<comment type="subcellular location">
    <subcellularLocation>
        <location evidence="1 9">Cytoplasm</location>
    </subcellularLocation>
</comment>
<dbReference type="Pfam" id="PF17862">
    <property type="entry name" value="AAA_lid_3"/>
    <property type="match status" value="1"/>
</dbReference>
<dbReference type="Proteomes" id="UP000199370">
    <property type="component" value="Unassembled WGS sequence"/>
</dbReference>
<dbReference type="Pfam" id="PF00004">
    <property type="entry name" value="AAA"/>
    <property type="match status" value="1"/>
</dbReference>
<evidence type="ECO:0000256" key="1">
    <source>
        <dbReference type="ARBA" id="ARBA00004496"/>
    </source>
</evidence>
<dbReference type="STRING" id="996166.SAMN05192554_12820"/>
<feature type="binding site" evidence="9">
    <location>
        <position position="336"/>
    </location>
    <ligand>
        <name>ATP</name>
        <dbReference type="ChEBI" id="CHEBI:30616"/>
    </ligand>
</feature>
<evidence type="ECO:0000259" key="12">
    <source>
        <dbReference type="SMART" id="SM00382"/>
    </source>
</evidence>
<comment type="subunit">
    <text evidence="9">Homohexamer. The hexameric complex has a two-ring architecture resembling a top hat that caps the 20S proteasome core at one or both ends. Upon ATP-binding, the C-terminus of PAN interacts with the alpha-rings of the proteasome core by binding to the intersubunit pockets.</text>
</comment>
<feature type="domain" description="AAA+ ATPase" evidence="12">
    <location>
        <begin position="186"/>
        <end position="325"/>
    </location>
</feature>
<dbReference type="Gene3D" id="3.40.50.300">
    <property type="entry name" value="P-loop containing nucleotide triphosphate hydrolases"/>
    <property type="match status" value="1"/>
</dbReference>
<dbReference type="GO" id="GO:0010498">
    <property type="term" value="P:proteasomal protein catabolic process"/>
    <property type="evidence" value="ECO:0007669"/>
    <property type="project" value="UniProtKB-UniRule"/>
</dbReference>